<sequence length="42" mass="4706">MSDKIKSVISKSGNLPILTYNPLNQLAVIYLLTPYIKKLDKA</sequence>
<gene>
    <name evidence="1" type="ORF">SAMN04488514_103234</name>
</gene>
<evidence type="ECO:0000313" key="1">
    <source>
        <dbReference type="EMBL" id="SDL87406.1"/>
    </source>
</evidence>
<evidence type="ECO:0000313" key="2">
    <source>
        <dbReference type="Proteomes" id="UP000199440"/>
    </source>
</evidence>
<accession>A0A1G9NLC2</accession>
<organism evidence="1 2">
    <name type="scientific">Kriegella aquimaris</name>
    <dbReference type="NCBI Taxonomy" id="192904"/>
    <lineage>
        <taxon>Bacteria</taxon>
        <taxon>Pseudomonadati</taxon>
        <taxon>Bacteroidota</taxon>
        <taxon>Flavobacteriia</taxon>
        <taxon>Flavobacteriales</taxon>
        <taxon>Flavobacteriaceae</taxon>
        <taxon>Kriegella</taxon>
    </lineage>
</organism>
<name>A0A1G9NLC2_9FLAO</name>
<dbReference type="EMBL" id="FNGV01000003">
    <property type="protein sequence ID" value="SDL87406.1"/>
    <property type="molecule type" value="Genomic_DNA"/>
</dbReference>
<reference evidence="1 2" key="1">
    <citation type="submission" date="2016-10" db="EMBL/GenBank/DDBJ databases">
        <authorList>
            <person name="de Groot N.N."/>
        </authorList>
    </citation>
    <scope>NUCLEOTIDE SEQUENCE [LARGE SCALE GENOMIC DNA]</scope>
    <source>
        <strain evidence="1 2">DSM 19886</strain>
    </source>
</reference>
<keyword evidence="2" id="KW-1185">Reference proteome</keyword>
<proteinExistence type="predicted"/>
<protein>
    <submittedName>
        <fullName evidence="1">Uncharacterized protein</fullName>
    </submittedName>
</protein>
<dbReference type="Proteomes" id="UP000199440">
    <property type="component" value="Unassembled WGS sequence"/>
</dbReference>
<dbReference type="AlphaFoldDB" id="A0A1G9NLC2"/>